<sequence length="87" mass="10243">MRGMAQNSTGKTMNNTDSIWATIGKNIPPIAGNWWLWLSNHELAWWVSFFTMIYIASQLFWGWAKYFKRGRGDEQGGVKHQVQRWNH</sequence>
<dbReference type="AlphaFoldDB" id="A4JD44"/>
<feature type="transmembrane region" description="Helical" evidence="1">
    <location>
        <begin position="43"/>
        <end position="64"/>
    </location>
</feature>
<reference evidence="3" key="1">
    <citation type="submission" date="2007-03" db="EMBL/GenBank/DDBJ databases">
        <title>Complete sequence of chromosome 1 of Burkholderia vietnamiensis G4.</title>
        <authorList>
            <consortium name="US DOE Joint Genome Institute"/>
            <person name="Copeland A."/>
            <person name="Lucas S."/>
            <person name="Lapidus A."/>
            <person name="Barry K."/>
            <person name="Detter J.C."/>
            <person name="Glavina del Rio T."/>
            <person name="Hammon N."/>
            <person name="Israni S."/>
            <person name="Dalin E."/>
            <person name="Tice H."/>
            <person name="Pitluck S."/>
            <person name="Chain P."/>
            <person name="Malfatti S."/>
            <person name="Shin M."/>
            <person name="Vergez L."/>
            <person name="Schmutz J."/>
            <person name="Larimer F."/>
            <person name="Land M."/>
            <person name="Hauser L."/>
            <person name="Kyrpides N."/>
            <person name="Tiedje J."/>
            <person name="Richardson P."/>
        </authorList>
    </citation>
    <scope>NUCLEOTIDE SEQUENCE [LARGE SCALE GENOMIC DNA]</scope>
    <source>
        <strain evidence="3">G4 / LMG 22486</strain>
    </source>
</reference>
<proteinExistence type="predicted"/>
<dbReference type="HOGENOM" id="CLU_2477472_0_0_4"/>
<keyword evidence="1" id="KW-0472">Membrane</keyword>
<name>A4JD44_BURVG</name>
<organism evidence="2 3">
    <name type="scientific">Burkholderia vietnamiensis (strain G4 / LMG 22486)</name>
    <name type="common">Burkholderia cepacia (strain R1808)</name>
    <dbReference type="NCBI Taxonomy" id="269482"/>
    <lineage>
        <taxon>Bacteria</taxon>
        <taxon>Pseudomonadati</taxon>
        <taxon>Pseudomonadota</taxon>
        <taxon>Betaproteobacteria</taxon>
        <taxon>Burkholderiales</taxon>
        <taxon>Burkholderiaceae</taxon>
        <taxon>Burkholderia</taxon>
        <taxon>Burkholderia cepacia complex</taxon>
    </lineage>
</organism>
<evidence type="ECO:0000313" key="3">
    <source>
        <dbReference type="Proteomes" id="UP000002287"/>
    </source>
</evidence>
<protein>
    <submittedName>
        <fullName evidence="2">Uncharacterized protein</fullName>
    </submittedName>
</protein>
<keyword evidence="1" id="KW-0812">Transmembrane</keyword>
<dbReference type="EMBL" id="CP000614">
    <property type="protein sequence ID" value="ABO54197.1"/>
    <property type="molecule type" value="Genomic_DNA"/>
</dbReference>
<accession>A4JD44</accession>
<keyword evidence="1" id="KW-1133">Transmembrane helix</keyword>
<evidence type="ECO:0000313" key="2">
    <source>
        <dbReference type="EMBL" id="ABO54197.1"/>
    </source>
</evidence>
<gene>
    <name evidence="2" type="ordered locus">Bcep1808_1186</name>
</gene>
<dbReference type="KEGG" id="bvi:Bcep1808_1186"/>
<dbReference type="Proteomes" id="UP000002287">
    <property type="component" value="Chromosome 1"/>
</dbReference>
<evidence type="ECO:0000256" key="1">
    <source>
        <dbReference type="SAM" id="Phobius"/>
    </source>
</evidence>